<dbReference type="AlphaFoldDB" id="A0A1I2EU24"/>
<dbReference type="InterPro" id="IPR002525">
    <property type="entry name" value="Transp_IS110-like_N"/>
</dbReference>
<dbReference type="GO" id="GO:0004803">
    <property type="term" value="F:transposase activity"/>
    <property type="evidence" value="ECO:0007669"/>
    <property type="project" value="InterPro"/>
</dbReference>
<gene>
    <name evidence="2" type="ORF">SAMN05216167_12334</name>
</gene>
<accession>A0A1I2EU24</accession>
<reference evidence="2 3" key="1">
    <citation type="submission" date="2016-10" db="EMBL/GenBank/DDBJ databases">
        <authorList>
            <person name="de Groot N.N."/>
        </authorList>
    </citation>
    <scope>NUCLEOTIDE SEQUENCE [LARGE SCALE GENOMIC DNA]</scope>
    <source>
        <strain evidence="2 3">DSM 26130</strain>
    </source>
</reference>
<feature type="domain" description="Transposase IS110-like N-terminal" evidence="1">
    <location>
        <begin position="9"/>
        <end position="100"/>
    </location>
</feature>
<proteinExistence type="predicted"/>
<sequence length="140" mass="15864">MKTLLRYCAGLDVSKDSLQVCLAVIDSDGRVVVKASTKVANKASSFSALLKWVGGHCKQNLPLRYVMEATGVYHEQIAWFLYQHEQTVSVILPTKAHHYLRSLGQNRADFYGLNKGWRIIFVIFFAPFDDCIDSMDEFIS</sequence>
<name>A0A1I2EU24_9BACT</name>
<protein>
    <submittedName>
        <fullName evidence="2">Transposase</fullName>
    </submittedName>
</protein>
<dbReference type="EMBL" id="FOLQ01000023">
    <property type="protein sequence ID" value="SFE95958.1"/>
    <property type="molecule type" value="Genomic_DNA"/>
</dbReference>
<organism evidence="2 3">
    <name type="scientific">Spirosoma endophyticum</name>
    <dbReference type="NCBI Taxonomy" id="662367"/>
    <lineage>
        <taxon>Bacteria</taxon>
        <taxon>Pseudomonadati</taxon>
        <taxon>Bacteroidota</taxon>
        <taxon>Cytophagia</taxon>
        <taxon>Cytophagales</taxon>
        <taxon>Cytophagaceae</taxon>
        <taxon>Spirosoma</taxon>
    </lineage>
</organism>
<dbReference type="RefSeq" id="WP_245776855.1">
    <property type="nucleotide sequence ID" value="NZ_FOLQ01000023.1"/>
</dbReference>
<dbReference type="GO" id="GO:0006313">
    <property type="term" value="P:DNA transposition"/>
    <property type="evidence" value="ECO:0007669"/>
    <property type="project" value="InterPro"/>
</dbReference>
<dbReference type="STRING" id="662367.SAMN05216167_12334"/>
<dbReference type="Pfam" id="PF01548">
    <property type="entry name" value="DEDD_Tnp_IS110"/>
    <property type="match status" value="1"/>
</dbReference>
<dbReference type="Proteomes" id="UP000198598">
    <property type="component" value="Unassembled WGS sequence"/>
</dbReference>
<keyword evidence="3" id="KW-1185">Reference proteome</keyword>
<evidence type="ECO:0000313" key="2">
    <source>
        <dbReference type="EMBL" id="SFE95958.1"/>
    </source>
</evidence>
<dbReference type="GO" id="GO:0003677">
    <property type="term" value="F:DNA binding"/>
    <property type="evidence" value="ECO:0007669"/>
    <property type="project" value="InterPro"/>
</dbReference>
<evidence type="ECO:0000313" key="3">
    <source>
        <dbReference type="Proteomes" id="UP000198598"/>
    </source>
</evidence>
<evidence type="ECO:0000259" key="1">
    <source>
        <dbReference type="Pfam" id="PF01548"/>
    </source>
</evidence>